<evidence type="ECO:0000313" key="2">
    <source>
        <dbReference type="Proteomes" id="UP000721954"/>
    </source>
</evidence>
<dbReference type="Pfam" id="PF04075">
    <property type="entry name" value="F420H2_quin_red"/>
    <property type="match status" value="1"/>
</dbReference>
<evidence type="ECO:0000313" key="1">
    <source>
        <dbReference type="EMBL" id="MBO8198862.1"/>
    </source>
</evidence>
<dbReference type="Proteomes" id="UP000721954">
    <property type="component" value="Unassembled WGS sequence"/>
</dbReference>
<protein>
    <submittedName>
        <fullName evidence="1">Nitroreductase family deazaflavin-dependent oxidoreductase</fullName>
    </submittedName>
</protein>
<organism evidence="1 2">
    <name type="scientific">Streptomyces smyrnaeus</name>
    <dbReference type="NCBI Taxonomy" id="1387713"/>
    <lineage>
        <taxon>Bacteria</taxon>
        <taxon>Bacillati</taxon>
        <taxon>Actinomycetota</taxon>
        <taxon>Actinomycetes</taxon>
        <taxon>Kitasatosporales</taxon>
        <taxon>Streptomycetaceae</taxon>
        <taxon>Streptomyces</taxon>
    </lineage>
</organism>
<dbReference type="Gene3D" id="2.30.110.10">
    <property type="entry name" value="Electron Transport, Fmn-binding Protein, Chain A"/>
    <property type="match status" value="1"/>
</dbReference>
<gene>
    <name evidence="1" type="ORF">JW613_11165</name>
</gene>
<dbReference type="InterPro" id="IPR012349">
    <property type="entry name" value="Split_barrel_FMN-bd"/>
</dbReference>
<proteinExistence type="predicted"/>
<reference evidence="1 2" key="1">
    <citation type="submission" date="2021-02" db="EMBL/GenBank/DDBJ databases">
        <title>Streptomyces spirodelae sp. nov., isolated from duckweed.</title>
        <authorList>
            <person name="Saimee Y."/>
            <person name="Duangmal K."/>
        </authorList>
    </citation>
    <scope>NUCLEOTIDE SEQUENCE [LARGE SCALE GENOMIC DNA]</scope>
    <source>
        <strain evidence="1 2">DSM 42105</strain>
    </source>
</reference>
<sequence>MTDVSGSGGGRKFRAVTALQRHVVNPLSRRMPGQILLETTGRTTGRPRRTPVGGRRVGQQFWLVSEHGTRSQYVRNIQADPRVRVRVSGRWYTGTAHPLPEDDPKARLATLPRLNSAVVRAVGTELLTIRVDLDADRVDGAD</sequence>
<comment type="caution">
    <text evidence="1">The sequence shown here is derived from an EMBL/GenBank/DDBJ whole genome shotgun (WGS) entry which is preliminary data.</text>
</comment>
<name>A0ABS3XV60_9ACTN</name>
<dbReference type="SUPFAM" id="SSF50475">
    <property type="entry name" value="FMN-binding split barrel"/>
    <property type="match status" value="1"/>
</dbReference>
<dbReference type="EMBL" id="JAFFZM010000005">
    <property type="protein sequence ID" value="MBO8198862.1"/>
    <property type="molecule type" value="Genomic_DNA"/>
</dbReference>
<dbReference type="NCBIfam" id="TIGR00026">
    <property type="entry name" value="hi_GC_TIGR00026"/>
    <property type="match status" value="1"/>
</dbReference>
<dbReference type="RefSeq" id="WP_209210625.1">
    <property type="nucleotide sequence ID" value="NZ_JAFFZM010000005.1"/>
</dbReference>
<dbReference type="GeneID" id="96259170"/>
<keyword evidence="2" id="KW-1185">Reference proteome</keyword>
<accession>A0ABS3XV60</accession>
<dbReference type="InterPro" id="IPR004378">
    <property type="entry name" value="F420H2_quin_Rdtase"/>
</dbReference>